<dbReference type="GO" id="GO:0003700">
    <property type="term" value="F:DNA-binding transcription factor activity"/>
    <property type="evidence" value="ECO:0007669"/>
    <property type="project" value="InterPro"/>
</dbReference>
<evidence type="ECO:0000256" key="1">
    <source>
        <dbReference type="ARBA" id="ARBA00004123"/>
    </source>
</evidence>
<dbReference type="PRINTS" id="PR00056">
    <property type="entry name" value="HSFDOMAIN"/>
</dbReference>
<evidence type="ECO:0000256" key="3">
    <source>
        <dbReference type="ARBA" id="ARBA00023125"/>
    </source>
</evidence>
<evidence type="ECO:0000259" key="6">
    <source>
        <dbReference type="SMART" id="SM00415"/>
    </source>
</evidence>
<reference evidence="7 8" key="1">
    <citation type="submission" date="2022-03" db="EMBL/GenBank/DDBJ databases">
        <authorList>
            <person name="Nunn A."/>
            <person name="Chopra R."/>
            <person name="Nunn A."/>
            <person name="Contreras Garrido A."/>
        </authorList>
    </citation>
    <scope>NUCLEOTIDE SEQUENCE [LARGE SCALE GENOMIC DNA]</scope>
</reference>
<organism evidence="7 8">
    <name type="scientific">Thlaspi arvense</name>
    <name type="common">Field penny-cress</name>
    <dbReference type="NCBI Taxonomy" id="13288"/>
    <lineage>
        <taxon>Eukaryota</taxon>
        <taxon>Viridiplantae</taxon>
        <taxon>Streptophyta</taxon>
        <taxon>Embryophyta</taxon>
        <taxon>Tracheophyta</taxon>
        <taxon>Spermatophyta</taxon>
        <taxon>Magnoliopsida</taxon>
        <taxon>eudicotyledons</taxon>
        <taxon>Gunneridae</taxon>
        <taxon>Pentapetalae</taxon>
        <taxon>rosids</taxon>
        <taxon>malvids</taxon>
        <taxon>Brassicales</taxon>
        <taxon>Brassicaceae</taxon>
        <taxon>Thlaspideae</taxon>
        <taxon>Thlaspi</taxon>
    </lineage>
</organism>
<evidence type="ECO:0000313" key="7">
    <source>
        <dbReference type="EMBL" id="CAH2080191.1"/>
    </source>
</evidence>
<accession>A0AAU9TBR1</accession>
<dbReference type="GO" id="GO:0006357">
    <property type="term" value="P:regulation of transcription by RNA polymerase II"/>
    <property type="evidence" value="ECO:0007669"/>
    <property type="project" value="TreeGrafter"/>
</dbReference>
<dbReference type="PANTHER" id="PTHR10015">
    <property type="entry name" value="HEAT SHOCK TRANSCRIPTION FACTOR"/>
    <property type="match status" value="1"/>
</dbReference>
<name>A0AAU9TBR1_THLAR</name>
<dbReference type="Pfam" id="PF00447">
    <property type="entry name" value="HSF_DNA-bind"/>
    <property type="match status" value="1"/>
</dbReference>
<dbReference type="InterPro" id="IPR000232">
    <property type="entry name" value="HSF_DNA-bd"/>
</dbReference>
<gene>
    <name evidence="7" type="ORF">TAV2_LOCUS23820</name>
</gene>
<dbReference type="EMBL" id="OU466863">
    <property type="protein sequence ID" value="CAH2080191.1"/>
    <property type="molecule type" value="Genomic_DNA"/>
</dbReference>
<evidence type="ECO:0000256" key="2">
    <source>
        <dbReference type="ARBA" id="ARBA00023016"/>
    </source>
</evidence>
<comment type="subcellular location">
    <subcellularLocation>
        <location evidence="1">Nucleus</location>
    </subcellularLocation>
</comment>
<comment type="similarity">
    <text evidence="5">Belongs to the HSF family.</text>
</comment>
<dbReference type="Proteomes" id="UP000836841">
    <property type="component" value="Chromosome 7"/>
</dbReference>
<keyword evidence="2" id="KW-0346">Stress response</keyword>
<sequence>MNRRFPDRFRSRLDIDFSLYPKSHYVFHRRIYKLVDDPSTDSIISWSKSNNSFVIWNQDELVRRKMLWIFCCNSLTEFISKLKFNGFEEIKESDGQWEFGNKKFVRGKPELLAEMQYYNVMRMCFAKPKPSQAVTAEAEVKDGLQSLRI</sequence>
<dbReference type="SUPFAM" id="SSF46785">
    <property type="entry name" value="Winged helix' DNA-binding domain"/>
    <property type="match status" value="1"/>
</dbReference>
<evidence type="ECO:0000313" key="8">
    <source>
        <dbReference type="Proteomes" id="UP000836841"/>
    </source>
</evidence>
<dbReference type="AlphaFoldDB" id="A0AAU9TBR1"/>
<dbReference type="GO" id="GO:0005634">
    <property type="term" value="C:nucleus"/>
    <property type="evidence" value="ECO:0007669"/>
    <property type="project" value="UniProtKB-SubCell"/>
</dbReference>
<keyword evidence="8" id="KW-1185">Reference proteome</keyword>
<keyword evidence="3" id="KW-0238">DNA-binding</keyword>
<dbReference type="GO" id="GO:0034605">
    <property type="term" value="P:cellular response to heat"/>
    <property type="evidence" value="ECO:0007669"/>
    <property type="project" value="TreeGrafter"/>
</dbReference>
<dbReference type="Gene3D" id="1.10.10.10">
    <property type="entry name" value="Winged helix-like DNA-binding domain superfamily/Winged helix DNA-binding domain"/>
    <property type="match status" value="1"/>
</dbReference>
<dbReference type="PANTHER" id="PTHR10015:SF384">
    <property type="entry name" value="DNA-BINDING PROTEIN-RELATED"/>
    <property type="match status" value="1"/>
</dbReference>
<evidence type="ECO:0000256" key="5">
    <source>
        <dbReference type="RuleBase" id="RU004020"/>
    </source>
</evidence>
<protein>
    <recommendedName>
        <fullName evidence="6">HSF-type DNA-binding domain-containing protein</fullName>
    </recommendedName>
</protein>
<feature type="domain" description="HSF-type DNA-binding" evidence="6">
    <location>
        <begin position="23"/>
        <end position="118"/>
    </location>
</feature>
<keyword evidence="4" id="KW-0539">Nucleus</keyword>
<dbReference type="SMART" id="SM00415">
    <property type="entry name" value="HSF"/>
    <property type="match status" value="1"/>
</dbReference>
<dbReference type="GO" id="GO:0000978">
    <property type="term" value="F:RNA polymerase II cis-regulatory region sequence-specific DNA binding"/>
    <property type="evidence" value="ECO:0007669"/>
    <property type="project" value="TreeGrafter"/>
</dbReference>
<evidence type="ECO:0000256" key="4">
    <source>
        <dbReference type="ARBA" id="ARBA00023242"/>
    </source>
</evidence>
<proteinExistence type="inferred from homology"/>
<dbReference type="InterPro" id="IPR036388">
    <property type="entry name" value="WH-like_DNA-bd_sf"/>
</dbReference>
<dbReference type="InterPro" id="IPR036390">
    <property type="entry name" value="WH_DNA-bd_sf"/>
</dbReference>